<dbReference type="PANTHER" id="PTHR16166">
    <property type="entry name" value="VACUOLAR PROTEIN SORTING-ASSOCIATED PROTEIN VPS13"/>
    <property type="match status" value="1"/>
</dbReference>
<protein>
    <recommendedName>
        <fullName evidence="2">Tudor domain-containing protein</fullName>
    </recommendedName>
</protein>
<keyword evidence="4" id="KW-1185">Reference proteome</keyword>
<dbReference type="InterPro" id="IPR041291">
    <property type="entry name" value="TUDOR_5"/>
</dbReference>
<comment type="similarity">
    <text evidence="1">Belongs to the VPS13 family.</text>
</comment>
<dbReference type="AlphaFoldDB" id="A7T4H9"/>
<dbReference type="SMART" id="SM00333">
    <property type="entry name" value="TUDOR"/>
    <property type="match status" value="2"/>
</dbReference>
<dbReference type="PhylomeDB" id="A7T4H9"/>
<feature type="non-terminal residue" evidence="3">
    <location>
        <position position="700"/>
    </location>
</feature>
<evidence type="ECO:0000313" key="4">
    <source>
        <dbReference type="Proteomes" id="UP000001593"/>
    </source>
</evidence>
<dbReference type="FunFam" id="2.30.30.140:FF:000125">
    <property type="entry name" value="Predicted protein"/>
    <property type="match status" value="1"/>
</dbReference>
<accession>A7T4H9</accession>
<dbReference type="Proteomes" id="UP000001593">
    <property type="component" value="Unassembled WGS sequence"/>
</dbReference>
<feature type="domain" description="Tudor" evidence="2">
    <location>
        <begin position="164"/>
        <end position="222"/>
    </location>
</feature>
<dbReference type="InterPro" id="IPR026847">
    <property type="entry name" value="VPS13"/>
</dbReference>
<feature type="domain" description="Tudor" evidence="2">
    <location>
        <begin position="315"/>
        <end position="377"/>
    </location>
</feature>
<dbReference type="Pfam" id="PF25036">
    <property type="entry name" value="VPS13_VAB"/>
    <property type="match status" value="1"/>
</dbReference>
<proteinExistence type="inferred from homology"/>
<dbReference type="PANTHER" id="PTHR16166:SF93">
    <property type="entry name" value="INTERMEMBRANE LIPID TRANSFER PROTEIN VPS13"/>
    <property type="match status" value="1"/>
</dbReference>
<feature type="non-terminal residue" evidence="3">
    <location>
        <position position="1"/>
    </location>
</feature>
<reference evidence="3 4" key="1">
    <citation type="journal article" date="2007" name="Science">
        <title>Sea anemone genome reveals ancestral eumetazoan gene repertoire and genomic organization.</title>
        <authorList>
            <person name="Putnam N.H."/>
            <person name="Srivastava M."/>
            <person name="Hellsten U."/>
            <person name="Dirks B."/>
            <person name="Chapman J."/>
            <person name="Salamov A."/>
            <person name="Terry A."/>
            <person name="Shapiro H."/>
            <person name="Lindquist E."/>
            <person name="Kapitonov V.V."/>
            <person name="Jurka J."/>
            <person name="Genikhovich G."/>
            <person name="Grigoriev I.V."/>
            <person name="Lucas S.M."/>
            <person name="Steele R.E."/>
            <person name="Finnerty J.R."/>
            <person name="Technau U."/>
            <person name="Martindale M.Q."/>
            <person name="Rokhsar D.S."/>
        </authorList>
    </citation>
    <scope>NUCLEOTIDE SEQUENCE [LARGE SCALE GENOMIC DNA]</scope>
    <source>
        <strain evidence="4">CH2 X CH6</strain>
    </source>
</reference>
<sequence length="700" mass="77164">EPSVESSGEGAIVPEVGVSVETSQALTKVKPSALAPAPPPDKEPPEMRLAFSVKHPEIVLLADAKDKATHALFLKNTLEFNLIMAEGQQKMFGYIKNLNITSAAFDLKNRAATKSQVLYLSQLALHGSAPEGECLRIDVRTSIAQVHVSPATIKTMTACLMSLAPAQVGSAVIAKDPKAGYYYTRGKITKIDQTQGYHVQYIDGQEAWNPIQQVRVLTLKRQGVKDDEIVPSSIVYVRHKGDCYYPGFIASKLSTRYTVRTYSGDNVNLSIHDTPSVILDKGSKLHVDFYDGDKHLYDVKDAMVTVLPDVDPKPKDLKLGTKVIAKFKKNAKTYFSGQIAEVDKTREDKKIYKVNFDDGDEGWASLYHIRLLPDDAIPGAAEFVLQAFSEAVSLRGGDMVAIEDMSPFVVRNEIGLGIKVHLGSGLKVDGYHPIKNIPLKQARVAFYSIVPKQLLRGTTMSAVVQIESGEGQRVITVRSPLQELGVFSQNDGTMNVTLYSPYWMVNKTGMFLEYKASDDDIAIPHADSLKDAVIFSYRGKGNIFAKKTTRVRMSGSEWSGKFSLDTVGSGGSIKIKKDDKDFEFPVSLCEAPDNSNLIWTTVKPGECIPFWPSRVPPKDLVVRLGDSTRESSRFNFEPDVSILLRMEGKVGALSVEMISKDSAAIMTFCPYYAGAAPIRIENCTDLEICYKQDRYGVTNK</sequence>
<dbReference type="InterPro" id="IPR002999">
    <property type="entry name" value="Tudor"/>
</dbReference>
<name>A7T4H9_NEMVE</name>
<dbReference type="EMBL" id="DS470877">
    <property type="protein sequence ID" value="EDO29134.1"/>
    <property type="molecule type" value="Genomic_DNA"/>
</dbReference>
<dbReference type="CDD" id="cd20379">
    <property type="entry name" value="Tudor_dTUD-like"/>
    <property type="match status" value="1"/>
</dbReference>
<organism evidence="3 4">
    <name type="scientific">Nematostella vectensis</name>
    <name type="common">Starlet sea anemone</name>
    <dbReference type="NCBI Taxonomy" id="45351"/>
    <lineage>
        <taxon>Eukaryota</taxon>
        <taxon>Metazoa</taxon>
        <taxon>Cnidaria</taxon>
        <taxon>Anthozoa</taxon>
        <taxon>Hexacorallia</taxon>
        <taxon>Actiniaria</taxon>
        <taxon>Edwardsiidae</taxon>
        <taxon>Nematostella</taxon>
    </lineage>
</organism>
<dbReference type="eggNOG" id="KOG1809">
    <property type="taxonomic scope" value="Eukaryota"/>
</dbReference>
<dbReference type="HOGENOM" id="CLU_394133_0_0_1"/>
<dbReference type="Gene3D" id="2.30.30.140">
    <property type="match status" value="2"/>
</dbReference>
<dbReference type="InterPro" id="IPR009543">
    <property type="entry name" value="VPS13_VAB"/>
</dbReference>
<evidence type="ECO:0000313" key="3">
    <source>
        <dbReference type="EMBL" id="EDO29134.1"/>
    </source>
</evidence>
<dbReference type="Pfam" id="PF18359">
    <property type="entry name" value="Tudor_5"/>
    <property type="match status" value="1"/>
</dbReference>
<dbReference type="InParanoid" id="A7T4H9"/>
<gene>
    <name evidence="3" type="ORF">NEMVEDRAFT_v1g222219</name>
</gene>
<evidence type="ECO:0000259" key="2">
    <source>
        <dbReference type="SMART" id="SM00333"/>
    </source>
</evidence>
<evidence type="ECO:0000256" key="1">
    <source>
        <dbReference type="ARBA" id="ARBA00006545"/>
    </source>
</evidence>